<feature type="compositionally biased region" description="Polar residues" evidence="1">
    <location>
        <begin position="19"/>
        <end position="37"/>
    </location>
</feature>
<evidence type="ECO:0000313" key="3">
    <source>
        <dbReference type="Proteomes" id="UP000735302"/>
    </source>
</evidence>
<dbReference type="EMBL" id="BLXT01007071">
    <property type="protein sequence ID" value="GFO36495.1"/>
    <property type="molecule type" value="Genomic_DNA"/>
</dbReference>
<name>A0AAV4CXG9_9GAST</name>
<sequence>MTASEKFNYHFVPEKKKNSSIQWKTPSSPSPTKAKVTPSSGKVVNVVYLPSGKKIVTVITGDCFSRLLDEIASELVGNKREKLRNDALRLHDKPHALEHRAQQAAQTAEQCGFEILP</sequence>
<dbReference type="AlphaFoldDB" id="A0AAV4CXG9"/>
<reference evidence="2 3" key="1">
    <citation type="journal article" date="2021" name="Elife">
        <title>Chloroplast acquisition without the gene transfer in kleptoplastic sea slugs, Plakobranchus ocellatus.</title>
        <authorList>
            <person name="Maeda T."/>
            <person name="Takahashi S."/>
            <person name="Yoshida T."/>
            <person name="Shimamura S."/>
            <person name="Takaki Y."/>
            <person name="Nagai Y."/>
            <person name="Toyoda A."/>
            <person name="Suzuki Y."/>
            <person name="Arimoto A."/>
            <person name="Ishii H."/>
            <person name="Satoh N."/>
            <person name="Nishiyama T."/>
            <person name="Hasebe M."/>
            <person name="Maruyama T."/>
            <person name="Minagawa J."/>
            <person name="Obokata J."/>
            <person name="Shigenobu S."/>
        </authorList>
    </citation>
    <scope>NUCLEOTIDE SEQUENCE [LARGE SCALE GENOMIC DNA]</scope>
</reference>
<gene>
    <name evidence="2" type="ORF">PoB_006300000</name>
</gene>
<protein>
    <submittedName>
        <fullName evidence="2">Transposase</fullName>
    </submittedName>
</protein>
<dbReference type="Proteomes" id="UP000735302">
    <property type="component" value="Unassembled WGS sequence"/>
</dbReference>
<comment type="caution">
    <text evidence="2">The sequence shown here is derived from an EMBL/GenBank/DDBJ whole genome shotgun (WGS) entry which is preliminary data.</text>
</comment>
<evidence type="ECO:0000256" key="1">
    <source>
        <dbReference type="SAM" id="MobiDB-lite"/>
    </source>
</evidence>
<accession>A0AAV4CXG9</accession>
<organism evidence="2 3">
    <name type="scientific">Plakobranchus ocellatus</name>
    <dbReference type="NCBI Taxonomy" id="259542"/>
    <lineage>
        <taxon>Eukaryota</taxon>
        <taxon>Metazoa</taxon>
        <taxon>Spiralia</taxon>
        <taxon>Lophotrochozoa</taxon>
        <taxon>Mollusca</taxon>
        <taxon>Gastropoda</taxon>
        <taxon>Heterobranchia</taxon>
        <taxon>Euthyneura</taxon>
        <taxon>Panpulmonata</taxon>
        <taxon>Sacoglossa</taxon>
        <taxon>Placobranchoidea</taxon>
        <taxon>Plakobranchidae</taxon>
        <taxon>Plakobranchus</taxon>
    </lineage>
</organism>
<feature type="region of interest" description="Disordered" evidence="1">
    <location>
        <begin position="15"/>
        <end position="37"/>
    </location>
</feature>
<proteinExistence type="predicted"/>
<evidence type="ECO:0000313" key="2">
    <source>
        <dbReference type="EMBL" id="GFO36495.1"/>
    </source>
</evidence>
<keyword evidence="3" id="KW-1185">Reference proteome</keyword>